<comment type="caution">
    <text evidence="1">The sequence shown here is derived from an EMBL/GenBank/DDBJ whole genome shotgun (WGS) entry which is preliminary data.</text>
</comment>
<dbReference type="Proteomes" id="UP001227543">
    <property type="component" value="Unassembled WGS sequence"/>
</dbReference>
<keyword evidence="2" id="KW-1185">Reference proteome</keyword>
<evidence type="ECO:0000313" key="2">
    <source>
        <dbReference type="Proteomes" id="UP001227543"/>
    </source>
</evidence>
<dbReference type="EMBL" id="MLFU01000093">
    <property type="protein sequence ID" value="KAK1483602.1"/>
    <property type="molecule type" value="Genomic_DNA"/>
</dbReference>
<reference evidence="1 2" key="1">
    <citation type="submission" date="2016-10" db="EMBL/GenBank/DDBJ databases">
        <title>The genome sequence of Colletotrichum fioriniae PJ7.</title>
        <authorList>
            <person name="Baroncelli R."/>
        </authorList>
    </citation>
    <scope>NUCLEOTIDE SEQUENCE [LARGE SCALE GENOMIC DNA]</scope>
    <source>
        <strain evidence="1 2">Tom-12</strain>
    </source>
</reference>
<dbReference type="RefSeq" id="XP_060376098.1">
    <property type="nucleotide sequence ID" value="XM_060529363.1"/>
</dbReference>
<sequence>MGVSGRLRWAFDGAVDIDAPRYCRQARGDRGRAQDLSGEALILFGHGINDGDTHVINPKTSRFESRLLFSMVAEALLDPSSPCIMKCYIVAAFAAAAAALPEVANLAGRQNGCNADNCLRAVRATRFGTATMELRMAECSSFLAVTQIPATSTVYITESSIQTITANSTKTIYQRQAAETPISATKAIPAYASACVDERRYSSACSCFGATAATTTAPTPIVTSTVTFVSTTTLAPFVNVTRPALECSNTWNCGDRVIPVCSSETGCVCFQTVEGRKVCAQPNDCSPSCDTTNDCSNGEVCIKQSCCSGGTCMKVDVCLNQALPKMMFKRRNAAWVKKEARGDLQHLSLVPHDAEIEKLA</sequence>
<evidence type="ECO:0000313" key="1">
    <source>
        <dbReference type="EMBL" id="KAK1483602.1"/>
    </source>
</evidence>
<gene>
    <name evidence="1" type="ORF">CTAM01_13359</name>
</gene>
<protein>
    <submittedName>
        <fullName evidence="1">Uncharacterized protein</fullName>
    </submittedName>
</protein>
<accession>A0ABQ9QSE7</accession>
<dbReference type="GeneID" id="85413601"/>
<organism evidence="1 2">
    <name type="scientific">Colletotrichum tamarilloi</name>
    <dbReference type="NCBI Taxonomy" id="1209934"/>
    <lineage>
        <taxon>Eukaryota</taxon>
        <taxon>Fungi</taxon>
        <taxon>Dikarya</taxon>
        <taxon>Ascomycota</taxon>
        <taxon>Pezizomycotina</taxon>
        <taxon>Sordariomycetes</taxon>
        <taxon>Hypocreomycetidae</taxon>
        <taxon>Glomerellales</taxon>
        <taxon>Glomerellaceae</taxon>
        <taxon>Colletotrichum</taxon>
        <taxon>Colletotrichum acutatum species complex</taxon>
    </lineage>
</organism>
<proteinExistence type="predicted"/>
<name>A0ABQ9QSE7_9PEZI</name>